<dbReference type="Gene3D" id="1.10.10.10">
    <property type="entry name" value="Winged helix-like DNA-binding domain superfamily/Winged helix DNA-binding domain"/>
    <property type="match status" value="1"/>
</dbReference>
<evidence type="ECO:0000313" key="6">
    <source>
        <dbReference type="Proteomes" id="UP000813672"/>
    </source>
</evidence>
<proteinExistence type="predicted"/>
<dbReference type="InterPro" id="IPR023187">
    <property type="entry name" value="Tscrpt_reg_MarR-type_CS"/>
</dbReference>
<dbReference type="GO" id="GO:0006950">
    <property type="term" value="P:response to stress"/>
    <property type="evidence" value="ECO:0007669"/>
    <property type="project" value="TreeGrafter"/>
</dbReference>
<evidence type="ECO:0000256" key="3">
    <source>
        <dbReference type="ARBA" id="ARBA00023163"/>
    </source>
</evidence>
<dbReference type="Proteomes" id="UP000813672">
    <property type="component" value="Unassembled WGS sequence"/>
</dbReference>
<dbReference type="InterPro" id="IPR036390">
    <property type="entry name" value="WH_DNA-bd_sf"/>
</dbReference>
<dbReference type="PROSITE" id="PS01117">
    <property type="entry name" value="HTH_MARR_1"/>
    <property type="match status" value="1"/>
</dbReference>
<protein>
    <submittedName>
        <fullName evidence="5">Winged helix-turn-helix transcriptional regulator</fullName>
    </submittedName>
</protein>
<name>A0A9Q3WKJ5_9RHOB</name>
<dbReference type="InterPro" id="IPR000835">
    <property type="entry name" value="HTH_MarR-typ"/>
</dbReference>
<evidence type="ECO:0000256" key="1">
    <source>
        <dbReference type="ARBA" id="ARBA00023015"/>
    </source>
</evidence>
<dbReference type="PANTHER" id="PTHR33164">
    <property type="entry name" value="TRANSCRIPTIONAL REGULATOR, MARR FAMILY"/>
    <property type="match status" value="1"/>
</dbReference>
<dbReference type="InterPro" id="IPR036388">
    <property type="entry name" value="WH-like_DNA-bd_sf"/>
</dbReference>
<dbReference type="SMART" id="SM00347">
    <property type="entry name" value="HTH_MARR"/>
    <property type="match status" value="1"/>
</dbReference>
<organism evidence="5 6">
    <name type="scientific">Ruegeria pomeroyi</name>
    <dbReference type="NCBI Taxonomy" id="89184"/>
    <lineage>
        <taxon>Bacteria</taxon>
        <taxon>Pseudomonadati</taxon>
        <taxon>Pseudomonadota</taxon>
        <taxon>Alphaproteobacteria</taxon>
        <taxon>Rhodobacterales</taxon>
        <taxon>Roseobacteraceae</taxon>
        <taxon>Ruegeria</taxon>
    </lineage>
</organism>
<reference evidence="5" key="1">
    <citation type="journal article" date="2021" name="Environ. Microbiol.">
        <title>Cryptic niche differentiation of novel sediment ecotypes of Rugeria pomeroyi correlates with nitrate respiration.</title>
        <authorList>
            <person name="Lin X."/>
            <person name="McNichol J."/>
            <person name="Chu X."/>
            <person name="Qian Y."/>
            <person name="Luo H."/>
        </authorList>
    </citation>
    <scope>NUCLEOTIDE SEQUENCE</scope>
    <source>
        <strain evidence="5">SZCCDBB064</strain>
    </source>
</reference>
<feature type="domain" description="HTH marR-type" evidence="4">
    <location>
        <begin position="1"/>
        <end position="129"/>
    </location>
</feature>
<keyword evidence="3" id="KW-0804">Transcription</keyword>
<dbReference type="GO" id="GO:0003677">
    <property type="term" value="F:DNA binding"/>
    <property type="evidence" value="ECO:0007669"/>
    <property type="project" value="UniProtKB-KW"/>
</dbReference>
<keyword evidence="1" id="KW-0805">Transcription regulation</keyword>
<dbReference type="InterPro" id="IPR039422">
    <property type="entry name" value="MarR/SlyA-like"/>
</dbReference>
<dbReference type="GO" id="GO:0003700">
    <property type="term" value="F:DNA-binding transcription factor activity"/>
    <property type="evidence" value="ECO:0007669"/>
    <property type="project" value="InterPro"/>
</dbReference>
<sequence length="180" mass="19538">MTETEQIRALVTRLARLDAAETWEDDLNPVQLAALDYLSRANRFSRAPSHVAAYLGTTRGTMSQTLKVLLRNGYLKESRSEADKRSISYTPTLKGQEAAGRSTALSHAIDGLGKDGKSALWQQLSAVLSAMLVANQGRSFGVCQSCTHYRATGSSGFCNLLKAPLLPDEAQQICHEQVPA</sequence>
<dbReference type="PROSITE" id="PS50995">
    <property type="entry name" value="HTH_MARR_2"/>
    <property type="match status" value="1"/>
</dbReference>
<keyword evidence="2" id="KW-0238">DNA-binding</keyword>
<dbReference type="PANTHER" id="PTHR33164:SF89">
    <property type="entry name" value="MARR FAMILY REGULATORY PROTEIN"/>
    <property type="match status" value="1"/>
</dbReference>
<dbReference type="Pfam" id="PF12802">
    <property type="entry name" value="MarR_2"/>
    <property type="match status" value="1"/>
</dbReference>
<evidence type="ECO:0000313" key="5">
    <source>
        <dbReference type="EMBL" id="MCE8537087.1"/>
    </source>
</evidence>
<dbReference type="EMBL" id="JAGQAF010000003">
    <property type="protein sequence ID" value="MCE8537087.1"/>
    <property type="molecule type" value="Genomic_DNA"/>
</dbReference>
<dbReference type="SUPFAM" id="SSF46785">
    <property type="entry name" value="Winged helix' DNA-binding domain"/>
    <property type="match status" value="1"/>
</dbReference>
<evidence type="ECO:0000259" key="4">
    <source>
        <dbReference type="PROSITE" id="PS50995"/>
    </source>
</evidence>
<dbReference type="RefSeq" id="WP_234218948.1">
    <property type="nucleotide sequence ID" value="NZ_JAGQAF010000003.1"/>
</dbReference>
<evidence type="ECO:0000256" key="2">
    <source>
        <dbReference type="ARBA" id="ARBA00023125"/>
    </source>
</evidence>
<gene>
    <name evidence="5" type="ORF">KBY27_06435</name>
</gene>
<accession>A0A9Q3WKJ5</accession>
<dbReference type="AlphaFoldDB" id="A0A9Q3WKJ5"/>
<comment type="caution">
    <text evidence="5">The sequence shown here is derived from an EMBL/GenBank/DDBJ whole genome shotgun (WGS) entry which is preliminary data.</text>
</comment>